<dbReference type="VEuPathDB" id="GiardiaDB:SS50377_23908"/>
<reference evidence="2" key="2">
    <citation type="submission" date="2020-12" db="EMBL/GenBank/DDBJ databases">
        <title>New Spironucleus salmonicida genome in near-complete chromosomes.</title>
        <authorList>
            <person name="Xu F."/>
            <person name="Kurt Z."/>
            <person name="Jimenez-Gonzalez A."/>
            <person name="Astvaldsson A."/>
            <person name="Andersson J.O."/>
            <person name="Svard S.G."/>
        </authorList>
    </citation>
    <scope>NUCLEOTIDE SEQUENCE</scope>
    <source>
        <strain evidence="2">ATCC 50377</strain>
    </source>
</reference>
<protein>
    <submittedName>
        <fullName evidence="1">Uncharacterized protein</fullName>
    </submittedName>
</protein>
<dbReference type="AlphaFoldDB" id="V6LX65"/>
<sequence>MRNIKKKTLTALSLLTQENQPSQSLFSSRTLQQQLCPRLLQSSRLNTPNMYPSNLALIQQVEIALIKNNCDLKVNLQSSDDEDSPYSYKIIPTTEQAPFVLKNIEFLIEYKQLFQEGIRFGRQQYIQSIIVNFRRDRKNSTTQKITKLHLNNIKLSIKTTNQQKCIFCSNESIVSKVTIDIIQQMQNDFRLLFGSDIPFKNYIFIKWQLFPDGLKIAYQEEQNISKLIKQVNRLISKRTQK</sequence>
<keyword evidence="3" id="KW-1185">Reference proteome</keyword>
<evidence type="ECO:0000313" key="2">
    <source>
        <dbReference type="EMBL" id="KAH0573973.1"/>
    </source>
</evidence>
<dbReference type="Proteomes" id="UP000018208">
    <property type="component" value="Unassembled WGS sequence"/>
</dbReference>
<dbReference type="EMBL" id="AUWU02000004">
    <property type="protein sequence ID" value="KAH0573973.1"/>
    <property type="molecule type" value="Genomic_DNA"/>
</dbReference>
<reference evidence="1 2" key="1">
    <citation type="journal article" date="2014" name="PLoS Genet.">
        <title>The Genome of Spironucleus salmonicida Highlights a Fish Pathogen Adapted to Fluctuating Environments.</title>
        <authorList>
            <person name="Xu F."/>
            <person name="Jerlstrom-Hultqvist J."/>
            <person name="Einarsson E."/>
            <person name="Astvaldsson A."/>
            <person name="Svard S.G."/>
            <person name="Andersson J.O."/>
        </authorList>
    </citation>
    <scope>NUCLEOTIDE SEQUENCE</scope>
    <source>
        <strain evidence="2">ATCC 50377</strain>
    </source>
</reference>
<name>V6LX65_9EUKA</name>
<dbReference type="EMBL" id="KI545993">
    <property type="protein sequence ID" value="EST48306.1"/>
    <property type="molecule type" value="Genomic_DNA"/>
</dbReference>
<gene>
    <name evidence="1" type="ORF">SS50377_11505</name>
    <name evidence="2" type="ORF">SS50377_23908</name>
</gene>
<proteinExistence type="predicted"/>
<evidence type="ECO:0000313" key="1">
    <source>
        <dbReference type="EMBL" id="EST48306.1"/>
    </source>
</evidence>
<organism evidence="1">
    <name type="scientific">Spironucleus salmonicida</name>
    <dbReference type="NCBI Taxonomy" id="348837"/>
    <lineage>
        <taxon>Eukaryota</taxon>
        <taxon>Metamonada</taxon>
        <taxon>Diplomonadida</taxon>
        <taxon>Hexamitidae</taxon>
        <taxon>Hexamitinae</taxon>
        <taxon>Spironucleus</taxon>
    </lineage>
</organism>
<accession>V6LX65</accession>
<evidence type="ECO:0000313" key="3">
    <source>
        <dbReference type="Proteomes" id="UP000018208"/>
    </source>
</evidence>